<dbReference type="InterPro" id="IPR036736">
    <property type="entry name" value="ACP-like_sf"/>
</dbReference>
<dbReference type="Proteomes" id="UP000037288">
    <property type="component" value="Unassembled WGS sequence"/>
</dbReference>
<accession>A0A0K9XGJ9</accession>
<dbReference type="InterPro" id="IPR020806">
    <property type="entry name" value="PKS_PP-bd"/>
</dbReference>
<reference evidence="6" key="1">
    <citation type="submission" date="2015-07" db="EMBL/GenBank/DDBJ databases">
        <title>Draft genome sequence of Streptomyces sp. CMAA 1322, a bacterium isolated from Caatinga biome, from dry forest semiarid of Brazil.</title>
        <authorList>
            <person name="Santos S.N."/>
            <person name="Gacesa R."/>
            <person name="Taketani R.G."/>
            <person name="Long P.F."/>
            <person name="Melo I.S."/>
        </authorList>
    </citation>
    <scope>NUCLEOTIDE SEQUENCE [LARGE SCALE GENOMIC DNA]</scope>
    <source>
        <strain evidence="6">CMAA 1322</strain>
    </source>
</reference>
<evidence type="ECO:0000256" key="2">
    <source>
        <dbReference type="ARBA" id="ARBA00022553"/>
    </source>
</evidence>
<feature type="domain" description="Carrier" evidence="4">
    <location>
        <begin position="10"/>
        <end position="85"/>
    </location>
</feature>
<keyword evidence="1" id="KW-0596">Phosphopantetheine</keyword>
<dbReference type="Pfam" id="PF00550">
    <property type="entry name" value="PP-binding"/>
    <property type="match status" value="1"/>
</dbReference>
<keyword evidence="6" id="KW-1185">Reference proteome</keyword>
<dbReference type="RefSeq" id="WP_049716027.1">
    <property type="nucleotide sequence ID" value="NZ_LFXA01000007.1"/>
</dbReference>
<dbReference type="Gene3D" id="1.10.1200.10">
    <property type="entry name" value="ACP-like"/>
    <property type="match status" value="1"/>
</dbReference>
<dbReference type="SMART" id="SM00823">
    <property type="entry name" value="PKS_PP"/>
    <property type="match status" value="1"/>
</dbReference>
<dbReference type="GO" id="GO:0043041">
    <property type="term" value="P:amino acid activation for nonribosomal peptide biosynthetic process"/>
    <property type="evidence" value="ECO:0007669"/>
    <property type="project" value="TreeGrafter"/>
</dbReference>
<sequence>MDPRAGDAREGATDLVRTVSELWCEVLGLPSVNPSDNFFDLGGHSLLLHTVRDGLHRRLGRDVPLVDLFQHPTVRSLAAHLAAAASGGPADTGGGRLARLEARRTGRRVGGRDHEETEEW</sequence>
<dbReference type="InterPro" id="IPR009081">
    <property type="entry name" value="PP-bd_ACP"/>
</dbReference>
<evidence type="ECO:0000313" key="5">
    <source>
        <dbReference type="EMBL" id="KNB52176.1"/>
    </source>
</evidence>
<dbReference type="OrthoDB" id="2085352at2"/>
<dbReference type="PROSITE" id="PS50075">
    <property type="entry name" value="CARRIER"/>
    <property type="match status" value="1"/>
</dbReference>
<dbReference type="EMBL" id="LFXA01000007">
    <property type="protein sequence ID" value="KNB52176.1"/>
    <property type="molecule type" value="Genomic_DNA"/>
</dbReference>
<dbReference type="GO" id="GO:0017000">
    <property type="term" value="P:antibiotic biosynthetic process"/>
    <property type="evidence" value="ECO:0007669"/>
    <property type="project" value="UniProtKB-ARBA"/>
</dbReference>
<comment type="caution">
    <text evidence="5">The sequence shown here is derived from an EMBL/GenBank/DDBJ whole genome shotgun (WGS) entry which is preliminary data.</text>
</comment>
<dbReference type="AlphaFoldDB" id="A0A0K9XGJ9"/>
<organism evidence="5 6">
    <name type="scientific">Streptomyces caatingaensis</name>
    <dbReference type="NCBI Taxonomy" id="1678637"/>
    <lineage>
        <taxon>Bacteria</taxon>
        <taxon>Bacillati</taxon>
        <taxon>Actinomycetota</taxon>
        <taxon>Actinomycetes</taxon>
        <taxon>Kitasatosporales</taxon>
        <taxon>Streptomycetaceae</taxon>
        <taxon>Streptomyces</taxon>
    </lineage>
</organism>
<evidence type="ECO:0000313" key="6">
    <source>
        <dbReference type="Proteomes" id="UP000037288"/>
    </source>
</evidence>
<dbReference type="SUPFAM" id="SSF47336">
    <property type="entry name" value="ACP-like"/>
    <property type="match status" value="1"/>
</dbReference>
<dbReference type="STRING" id="1678637.AC230_11485"/>
<dbReference type="PANTHER" id="PTHR45527:SF1">
    <property type="entry name" value="FATTY ACID SYNTHASE"/>
    <property type="match status" value="1"/>
</dbReference>
<keyword evidence="2" id="KW-0597">Phosphoprotein</keyword>
<dbReference type="GO" id="GO:0005737">
    <property type="term" value="C:cytoplasm"/>
    <property type="evidence" value="ECO:0007669"/>
    <property type="project" value="TreeGrafter"/>
</dbReference>
<evidence type="ECO:0000259" key="4">
    <source>
        <dbReference type="PROSITE" id="PS50075"/>
    </source>
</evidence>
<feature type="region of interest" description="Disordered" evidence="3">
    <location>
        <begin position="85"/>
        <end position="120"/>
    </location>
</feature>
<evidence type="ECO:0000256" key="1">
    <source>
        <dbReference type="ARBA" id="ARBA00022450"/>
    </source>
</evidence>
<dbReference type="GO" id="GO:0031177">
    <property type="term" value="F:phosphopantetheine binding"/>
    <property type="evidence" value="ECO:0007669"/>
    <property type="project" value="InterPro"/>
</dbReference>
<proteinExistence type="predicted"/>
<dbReference type="GO" id="GO:0044550">
    <property type="term" value="P:secondary metabolite biosynthetic process"/>
    <property type="evidence" value="ECO:0007669"/>
    <property type="project" value="TreeGrafter"/>
</dbReference>
<gene>
    <name evidence="5" type="ORF">AC230_11485</name>
</gene>
<evidence type="ECO:0000256" key="3">
    <source>
        <dbReference type="SAM" id="MobiDB-lite"/>
    </source>
</evidence>
<dbReference type="PATRIC" id="fig|1678637.3.peg.2481"/>
<feature type="compositionally biased region" description="Basic and acidic residues" evidence="3">
    <location>
        <begin position="98"/>
        <end position="120"/>
    </location>
</feature>
<protein>
    <recommendedName>
        <fullName evidence="4">Carrier domain-containing protein</fullName>
    </recommendedName>
</protein>
<dbReference type="PANTHER" id="PTHR45527">
    <property type="entry name" value="NONRIBOSOMAL PEPTIDE SYNTHETASE"/>
    <property type="match status" value="1"/>
</dbReference>
<name>A0A0K9XGJ9_9ACTN</name>